<dbReference type="InterPro" id="IPR050261">
    <property type="entry name" value="FrsA_esterase"/>
</dbReference>
<dbReference type="PANTHER" id="PTHR22946:SF9">
    <property type="entry name" value="POLYKETIDE TRANSFERASE AF380"/>
    <property type="match status" value="1"/>
</dbReference>
<gene>
    <name evidence="2" type="ORF">EM6_1865</name>
</gene>
<dbReference type="EMBL" id="AP018827">
    <property type="protein sequence ID" value="BBF81268.1"/>
    <property type="molecule type" value="Genomic_DNA"/>
</dbReference>
<sequence>MPETLAERWARLSPCTETFGPADAVPCPALILFHGCGGVRPHIYHYAEAAAAIGVRAYVVDSLKARGWGRSHGVSLVCTGLALQGYERSGDVLAAIKGISALPEVISDQIVLSGWSHGGWSIMDLMTEPLKRPGEAKLADPDPTLIDHVRGLFLVYPYISFPARSLRHPWLYRPRTRVALARKDHLTPYARAISMLERLKTDGLPVDILSFDATHAYDEESFGGLNPMHHDQAAVDGTTEGLIGFLREVFKVEASAPAQAAAVG</sequence>
<keyword evidence="1" id="KW-0378">Hydrolase</keyword>
<proteinExistence type="predicted"/>
<evidence type="ECO:0008006" key="4">
    <source>
        <dbReference type="Google" id="ProtNLM"/>
    </source>
</evidence>
<dbReference type="Gene3D" id="3.40.50.1820">
    <property type="entry name" value="alpha/beta hydrolase"/>
    <property type="match status" value="1"/>
</dbReference>
<accession>A0A3G9GA29</accession>
<dbReference type="OrthoDB" id="3647650at2"/>
<evidence type="ECO:0000313" key="2">
    <source>
        <dbReference type="EMBL" id="BBF81268.1"/>
    </source>
</evidence>
<reference evidence="3" key="2">
    <citation type="journal article" date="2017" name="Plant Physiol. Biochem.">
        <title>Differential oxidative and antioxidative response of duckweed Lemna minor toward plant growth promoting/inhibiting bacteria.</title>
        <authorList>
            <person name="Ishizawa H."/>
            <person name="Kuroda M."/>
            <person name="Morikawa M."/>
            <person name="Ike M."/>
        </authorList>
    </citation>
    <scope>NUCLEOTIDE SEQUENCE [LARGE SCALE GENOMIC DNA]</scope>
    <source>
        <strain evidence="3">M6</strain>
    </source>
</reference>
<evidence type="ECO:0000313" key="3">
    <source>
        <dbReference type="Proteomes" id="UP000278756"/>
    </source>
</evidence>
<dbReference type="RefSeq" id="WP_126422234.1">
    <property type="nucleotide sequence ID" value="NZ_AP018827.1"/>
</dbReference>
<dbReference type="PANTHER" id="PTHR22946">
    <property type="entry name" value="DIENELACTONE HYDROLASE DOMAIN-CONTAINING PROTEIN-RELATED"/>
    <property type="match status" value="1"/>
</dbReference>
<protein>
    <recommendedName>
        <fullName evidence="4">Dienelactone hydrolase</fullName>
    </recommendedName>
</protein>
<dbReference type="InterPro" id="IPR029058">
    <property type="entry name" value="AB_hydrolase_fold"/>
</dbReference>
<reference evidence="3" key="1">
    <citation type="journal article" date="2017" name="Biotechnol. Biofuels">
        <title>Evaluation of environmental bacterial communities as a factor affecting the growth of duckweed Lemna minor.</title>
        <authorList>
            <person name="Ishizawa H."/>
            <person name="Kuroda M."/>
            <person name="Morikawa M."/>
            <person name="Ike M."/>
        </authorList>
    </citation>
    <scope>NUCLEOTIDE SEQUENCE [LARGE SCALE GENOMIC DNA]</scope>
    <source>
        <strain evidence="3">M6</strain>
    </source>
</reference>
<dbReference type="Proteomes" id="UP000278756">
    <property type="component" value="Chromosome 1"/>
</dbReference>
<organism evidence="2 3">
    <name type="scientific">Asticcacaulis excentricus</name>
    <dbReference type="NCBI Taxonomy" id="78587"/>
    <lineage>
        <taxon>Bacteria</taxon>
        <taxon>Pseudomonadati</taxon>
        <taxon>Pseudomonadota</taxon>
        <taxon>Alphaproteobacteria</taxon>
        <taxon>Caulobacterales</taxon>
        <taxon>Caulobacteraceae</taxon>
        <taxon>Asticcacaulis</taxon>
    </lineage>
</organism>
<dbReference type="AlphaFoldDB" id="A0A3G9GA29"/>
<dbReference type="SUPFAM" id="SSF53474">
    <property type="entry name" value="alpha/beta-Hydrolases"/>
    <property type="match status" value="1"/>
</dbReference>
<dbReference type="GO" id="GO:0052689">
    <property type="term" value="F:carboxylic ester hydrolase activity"/>
    <property type="evidence" value="ECO:0007669"/>
    <property type="project" value="UniProtKB-ARBA"/>
</dbReference>
<evidence type="ECO:0000256" key="1">
    <source>
        <dbReference type="ARBA" id="ARBA00022801"/>
    </source>
</evidence>
<name>A0A3G9GA29_9CAUL</name>